<evidence type="ECO:0000259" key="2">
    <source>
        <dbReference type="PROSITE" id="PS50943"/>
    </source>
</evidence>
<dbReference type="Pfam" id="PF01381">
    <property type="entry name" value="HTH_3"/>
    <property type="match status" value="1"/>
</dbReference>
<dbReference type="Gene3D" id="1.10.260.40">
    <property type="entry name" value="lambda repressor-like DNA-binding domains"/>
    <property type="match status" value="1"/>
</dbReference>
<dbReference type="Proteomes" id="UP000198561">
    <property type="component" value="Unassembled WGS sequence"/>
</dbReference>
<feature type="domain" description="HTH cro/C1-type" evidence="2">
    <location>
        <begin position="6"/>
        <end position="60"/>
    </location>
</feature>
<evidence type="ECO:0000313" key="4">
    <source>
        <dbReference type="Proteomes" id="UP000198561"/>
    </source>
</evidence>
<organism evidence="3 4">
    <name type="scientific">Chryseobacterium culicis</name>
    <dbReference type="NCBI Taxonomy" id="680127"/>
    <lineage>
        <taxon>Bacteria</taxon>
        <taxon>Pseudomonadati</taxon>
        <taxon>Bacteroidota</taxon>
        <taxon>Flavobacteriia</taxon>
        <taxon>Flavobacteriales</taxon>
        <taxon>Weeksellaceae</taxon>
        <taxon>Chryseobacterium group</taxon>
        <taxon>Chryseobacterium</taxon>
    </lineage>
</organism>
<feature type="coiled-coil region" evidence="1">
    <location>
        <begin position="105"/>
        <end position="132"/>
    </location>
</feature>
<evidence type="ECO:0000313" key="3">
    <source>
        <dbReference type="EMBL" id="SEH33881.1"/>
    </source>
</evidence>
<reference evidence="3 4" key="1">
    <citation type="submission" date="2016-10" db="EMBL/GenBank/DDBJ databases">
        <authorList>
            <person name="de Groot N.N."/>
        </authorList>
    </citation>
    <scope>NUCLEOTIDE SEQUENCE [LARGE SCALE GENOMIC DNA]</scope>
    <source>
        <strain evidence="3 4">DSM 23031</strain>
    </source>
</reference>
<dbReference type="SUPFAM" id="SSF47413">
    <property type="entry name" value="lambda repressor-like DNA-binding domains"/>
    <property type="match status" value="1"/>
</dbReference>
<keyword evidence="3" id="KW-0238">DNA-binding</keyword>
<dbReference type="InterPro" id="IPR010982">
    <property type="entry name" value="Lambda_DNA-bd_dom_sf"/>
</dbReference>
<dbReference type="SMART" id="SM00530">
    <property type="entry name" value="HTH_XRE"/>
    <property type="match status" value="1"/>
</dbReference>
<dbReference type="OrthoDB" id="1274166at2"/>
<dbReference type="GO" id="GO:0003677">
    <property type="term" value="F:DNA binding"/>
    <property type="evidence" value="ECO:0007669"/>
    <property type="project" value="UniProtKB-KW"/>
</dbReference>
<sequence length="132" mass="15510">MQKEKLRNARKRKGFTQQQVADYIATDVSNYSRKESGDVAIRKEEWEKIARFLEVPVEEIYEEEDGKQINNFENNTNSNNIGTLSNNEIGTVSGNYYCNIPEFLLESQRDYIEILKKENQRLQEELNALKKK</sequence>
<dbReference type="RefSeq" id="WP_089692531.1">
    <property type="nucleotide sequence ID" value="NZ_FNWQ01000002.1"/>
</dbReference>
<protein>
    <submittedName>
        <fullName evidence="3">DNA-binding transcriptional regulator, XRE-family HTH domain</fullName>
    </submittedName>
</protein>
<accession>A0A1H6HDM8</accession>
<proteinExistence type="predicted"/>
<gene>
    <name evidence="3" type="ORF">SAMN05421593_2491</name>
</gene>
<evidence type="ECO:0000256" key="1">
    <source>
        <dbReference type="SAM" id="Coils"/>
    </source>
</evidence>
<dbReference type="AlphaFoldDB" id="A0A1H6HDM8"/>
<dbReference type="InterPro" id="IPR001387">
    <property type="entry name" value="Cro/C1-type_HTH"/>
</dbReference>
<name>A0A1H6HDM8_CHRCI</name>
<keyword evidence="1" id="KW-0175">Coiled coil</keyword>
<dbReference type="EMBL" id="FNWQ01000002">
    <property type="protein sequence ID" value="SEH33881.1"/>
    <property type="molecule type" value="Genomic_DNA"/>
</dbReference>
<dbReference type="PROSITE" id="PS50943">
    <property type="entry name" value="HTH_CROC1"/>
    <property type="match status" value="1"/>
</dbReference>
<dbReference type="CDD" id="cd00093">
    <property type="entry name" value="HTH_XRE"/>
    <property type="match status" value="1"/>
</dbReference>